<feature type="compositionally biased region" description="Acidic residues" evidence="1">
    <location>
        <begin position="194"/>
        <end position="203"/>
    </location>
</feature>
<dbReference type="OrthoDB" id="3255824at2759"/>
<proteinExistence type="predicted"/>
<protein>
    <submittedName>
        <fullName evidence="2">Uncharacterized protein</fullName>
    </submittedName>
</protein>
<dbReference type="AlphaFoldDB" id="A0A9P6E4R4"/>
<evidence type="ECO:0000313" key="3">
    <source>
        <dbReference type="Proteomes" id="UP000807306"/>
    </source>
</evidence>
<dbReference type="Proteomes" id="UP000807306">
    <property type="component" value="Unassembled WGS sequence"/>
</dbReference>
<feature type="region of interest" description="Disordered" evidence="1">
    <location>
        <begin position="172"/>
        <end position="203"/>
    </location>
</feature>
<comment type="caution">
    <text evidence="2">The sequence shown here is derived from an EMBL/GenBank/DDBJ whole genome shotgun (WGS) entry which is preliminary data.</text>
</comment>
<sequence>MPALAFPGDHHGELSSRSEMCRQDQQQTCVTRQEAPHGESPDLIYFSSSPLCFDDSVPLSLSPGTTTNMGRYKLTEEQLTSITDHYTELGRKLGREENEGILFCYRNKLARARRKYDDEVLLKDRYHQESDLLRTQLADVKDQLLAVQVAYDELSEAHARSTSQIERRLQELSPEIYSEDEYESSEPATTTSDEYSDSDDDFDVYQQVHVINGSDESLDKHTQ</sequence>
<evidence type="ECO:0000256" key="1">
    <source>
        <dbReference type="SAM" id="MobiDB-lite"/>
    </source>
</evidence>
<dbReference type="EMBL" id="MU157945">
    <property type="protein sequence ID" value="KAF9522460.1"/>
    <property type="molecule type" value="Genomic_DNA"/>
</dbReference>
<name>A0A9P6E4R4_9AGAR</name>
<keyword evidence="3" id="KW-1185">Reference proteome</keyword>
<gene>
    <name evidence="2" type="ORF">CPB83DRAFT_112096</name>
</gene>
<evidence type="ECO:0000313" key="2">
    <source>
        <dbReference type="EMBL" id="KAF9522460.1"/>
    </source>
</evidence>
<reference evidence="2" key="1">
    <citation type="submission" date="2020-11" db="EMBL/GenBank/DDBJ databases">
        <authorList>
            <consortium name="DOE Joint Genome Institute"/>
            <person name="Ahrendt S."/>
            <person name="Riley R."/>
            <person name="Andreopoulos W."/>
            <person name="Labutti K."/>
            <person name="Pangilinan J."/>
            <person name="Ruiz-Duenas F.J."/>
            <person name="Barrasa J.M."/>
            <person name="Sanchez-Garcia M."/>
            <person name="Camarero S."/>
            <person name="Miyauchi S."/>
            <person name="Serrano A."/>
            <person name="Linde D."/>
            <person name="Babiker R."/>
            <person name="Drula E."/>
            <person name="Ayuso-Fernandez I."/>
            <person name="Pacheco R."/>
            <person name="Padilla G."/>
            <person name="Ferreira P."/>
            <person name="Barriuso J."/>
            <person name="Kellner H."/>
            <person name="Castanera R."/>
            <person name="Alfaro M."/>
            <person name="Ramirez L."/>
            <person name="Pisabarro A.G."/>
            <person name="Kuo A."/>
            <person name="Tritt A."/>
            <person name="Lipzen A."/>
            <person name="He G."/>
            <person name="Yan M."/>
            <person name="Ng V."/>
            <person name="Cullen D."/>
            <person name="Martin F."/>
            <person name="Rosso M.-N."/>
            <person name="Henrissat B."/>
            <person name="Hibbett D."/>
            <person name="Martinez A.T."/>
            <person name="Grigoriev I.V."/>
        </authorList>
    </citation>
    <scope>NUCLEOTIDE SEQUENCE</scope>
    <source>
        <strain evidence="2">CBS 506.95</strain>
    </source>
</reference>
<accession>A0A9P6E4R4</accession>
<organism evidence="2 3">
    <name type="scientific">Crepidotus variabilis</name>
    <dbReference type="NCBI Taxonomy" id="179855"/>
    <lineage>
        <taxon>Eukaryota</taxon>
        <taxon>Fungi</taxon>
        <taxon>Dikarya</taxon>
        <taxon>Basidiomycota</taxon>
        <taxon>Agaricomycotina</taxon>
        <taxon>Agaricomycetes</taxon>
        <taxon>Agaricomycetidae</taxon>
        <taxon>Agaricales</taxon>
        <taxon>Agaricineae</taxon>
        <taxon>Crepidotaceae</taxon>
        <taxon>Crepidotus</taxon>
    </lineage>
</organism>